<dbReference type="PANTHER" id="PTHR43223:SF1">
    <property type="entry name" value="ALKYL_ARYL-SULFATASE BDS1"/>
    <property type="match status" value="1"/>
</dbReference>
<feature type="transmembrane region" description="Helical" evidence="9">
    <location>
        <begin position="20"/>
        <end position="39"/>
    </location>
</feature>
<evidence type="ECO:0000256" key="8">
    <source>
        <dbReference type="ARBA" id="ARBA00075789"/>
    </source>
</evidence>
<dbReference type="CDD" id="cd07710">
    <property type="entry name" value="arylsulfatase_Sdsa1-like_MBL-fold"/>
    <property type="match status" value="1"/>
</dbReference>
<dbReference type="SUPFAM" id="SSF55718">
    <property type="entry name" value="SCP-like"/>
    <property type="match status" value="1"/>
</dbReference>
<dbReference type="GO" id="GO:0046872">
    <property type="term" value="F:metal ion binding"/>
    <property type="evidence" value="ECO:0007669"/>
    <property type="project" value="UniProtKB-KW"/>
</dbReference>
<feature type="domain" description="Metallo-beta-lactamase" evidence="10">
    <location>
        <begin position="150"/>
        <end position="371"/>
    </location>
</feature>
<evidence type="ECO:0000256" key="9">
    <source>
        <dbReference type="SAM" id="Phobius"/>
    </source>
</evidence>
<dbReference type="OrthoDB" id="5240502at2"/>
<dbReference type="STRING" id="1210089.GCA_001613165_06376"/>
<evidence type="ECO:0000256" key="4">
    <source>
        <dbReference type="ARBA" id="ARBA00022833"/>
    </source>
</evidence>
<dbReference type="FunFam" id="1.25.40.880:FF:000001">
    <property type="entry name" value="SDS hydrolase SdsA1"/>
    <property type="match status" value="1"/>
</dbReference>
<evidence type="ECO:0000256" key="6">
    <source>
        <dbReference type="ARBA" id="ARBA00066568"/>
    </source>
</evidence>
<dbReference type="GO" id="GO:0018909">
    <property type="term" value="P:dodecyl sulfate metabolic process"/>
    <property type="evidence" value="ECO:0007669"/>
    <property type="project" value="InterPro"/>
</dbReference>
<dbReference type="InterPro" id="IPR038536">
    <property type="entry name" value="Alkyl/aryl-sulf_dimr_sf"/>
</dbReference>
<keyword evidence="4" id="KW-0862">Zinc</keyword>
<proteinExistence type="inferred from homology"/>
<dbReference type="FunFam" id="3.60.15.30:FF:000001">
    <property type="entry name" value="Alkyl/aryl-sulfatase BDS1"/>
    <property type="match status" value="1"/>
</dbReference>
<evidence type="ECO:0000256" key="5">
    <source>
        <dbReference type="ARBA" id="ARBA00033751"/>
    </source>
</evidence>
<dbReference type="EC" id="3.1.6.21" evidence="6"/>
<evidence type="ECO:0000256" key="1">
    <source>
        <dbReference type="ARBA" id="ARBA00001947"/>
    </source>
</evidence>
<dbReference type="PANTHER" id="PTHR43223">
    <property type="entry name" value="ALKYL/ARYL-SULFATASE"/>
    <property type="match status" value="1"/>
</dbReference>
<dbReference type="SMART" id="SM00849">
    <property type="entry name" value="Lactamase_B"/>
    <property type="match status" value="1"/>
</dbReference>
<organism evidence="11 12">
    <name type="scientific">Nocardia mexicana</name>
    <dbReference type="NCBI Taxonomy" id="279262"/>
    <lineage>
        <taxon>Bacteria</taxon>
        <taxon>Bacillati</taxon>
        <taxon>Actinomycetota</taxon>
        <taxon>Actinomycetes</taxon>
        <taxon>Mycobacteriales</taxon>
        <taxon>Nocardiaceae</taxon>
        <taxon>Nocardia</taxon>
    </lineage>
</organism>
<gene>
    <name evidence="11" type="ORF">DFR68_1245</name>
</gene>
<dbReference type="GO" id="GO:0046983">
    <property type="term" value="F:protein dimerization activity"/>
    <property type="evidence" value="ECO:0007669"/>
    <property type="project" value="InterPro"/>
</dbReference>
<dbReference type="Pfam" id="PF14863">
    <property type="entry name" value="Alkyl_sulf_dimr"/>
    <property type="match status" value="1"/>
</dbReference>
<dbReference type="RefSeq" id="WP_084520217.1">
    <property type="nucleotide sequence ID" value="NZ_QQAZ01000024.1"/>
</dbReference>
<dbReference type="Gene3D" id="3.30.1050.10">
    <property type="entry name" value="SCP2 sterol-binding domain"/>
    <property type="match status" value="1"/>
</dbReference>
<evidence type="ECO:0000259" key="10">
    <source>
        <dbReference type="SMART" id="SM00849"/>
    </source>
</evidence>
<dbReference type="EMBL" id="QQAZ01000024">
    <property type="protein sequence ID" value="RDI42742.1"/>
    <property type="molecule type" value="Genomic_DNA"/>
</dbReference>
<dbReference type="AlphaFoldDB" id="A0A370GG23"/>
<dbReference type="GO" id="GO:0018741">
    <property type="term" value="F:linear primary-alkylsulfatase activity"/>
    <property type="evidence" value="ECO:0007669"/>
    <property type="project" value="UniProtKB-EC"/>
</dbReference>
<dbReference type="InterPro" id="IPR036866">
    <property type="entry name" value="RibonucZ/Hydroxyglut_hydro"/>
</dbReference>
<dbReference type="Pfam" id="PF00753">
    <property type="entry name" value="Lactamase_B"/>
    <property type="match status" value="1"/>
</dbReference>
<sequence>MTKDRDSEPPREHGVSRRGVFGFGAAAIAAAGIGVGLSSCGNDDEVDPPDTQTDPTDHVARANRQATAALPFSDTADFADADRGFVAALTPGIVRSEDGKVVWDNDSYNFLQGSCPMSVHPSLWRQSQLTVKQGLYEIAPGFYQVRGLDLSNMTLIEGETGVVVIDPLISAETAKAGLELYRRHRGNRPVTGLIYSHSHVDHFGGALGVLTKEQAAAGVPVLAPVGFVEHAVSENVYAGTAMARRSAYMYGAALPRGPKGQVGTGLGQTNSTGTITLIAPTRDITRSGQEETVDGVRMVFQLTPGTEAPSEMNFYFPDRRILCMAENATHTLHNLLTLRGALVRDPHVWSAYLTESINLYARQSDLVFSSHHWPVWDTDRIVEYLSLQRDLYAYLHDQTLRLLNQGYTGSEIAEQFQIPPALAEKWFTHGYYGSVSHNVKAIYQRYMGWFDGNPAHLWEHPPVESAKRHVDAMGGVDSVLRQAQKAYDASDYRWAAQLLNYAVFADPGNRKAQLLQAATFEQLGYGSENATWRNFYLSGAYELRNGSFGTPTQSDPSSMLAALSVDQIFDAASLRINGPRAWGVRMTTDWRFPDDHDRVHRVELRNGVLIHYDRRPSDGLPAPDATVVTTRAALLGTLLGGGDVGAAVRKGDIRIEGDAAVLAQLPPLFDKPDPNFAIVTP</sequence>
<name>A0A370GG23_9NOCA</name>
<dbReference type="InterPro" id="IPR029229">
    <property type="entry name" value="Alkyl_sulf_C"/>
</dbReference>
<keyword evidence="9" id="KW-0812">Transmembrane</keyword>
<comment type="caution">
    <text evidence="11">The sequence shown here is derived from an EMBL/GenBank/DDBJ whole genome shotgun (WGS) entry which is preliminary data.</text>
</comment>
<keyword evidence="3 11" id="KW-0378">Hydrolase</keyword>
<evidence type="ECO:0000256" key="2">
    <source>
        <dbReference type="ARBA" id="ARBA00022723"/>
    </source>
</evidence>
<comment type="cofactor">
    <cofactor evidence="1">
        <name>Zn(2+)</name>
        <dbReference type="ChEBI" id="CHEBI:29105"/>
    </cofactor>
</comment>
<dbReference type="Pfam" id="PF14864">
    <property type="entry name" value="Alkyl_sulf_C"/>
    <property type="match status" value="1"/>
</dbReference>
<dbReference type="InterPro" id="IPR029228">
    <property type="entry name" value="Alkyl_sulf_dimr"/>
</dbReference>
<protein>
    <recommendedName>
        <fullName evidence="7">Linear primary-alkylsulfatase</fullName>
        <ecNumber evidence="6">3.1.6.21</ecNumber>
    </recommendedName>
    <alternativeName>
        <fullName evidence="8">Type III linear primary-alkylsulfatase</fullName>
    </alternativeName>
</protein>
<evidence type="ECO:0000313" key="11">
    <source>
        <dbReference type="EMBL" id="RDI42742.1"/>
    </source>
</evidence>
<keyword evidence="12" id="KW-1185">Reference proteome</keyword>
<dbReference type="SUPFAM" id="SSF56281">
    <property type="entry name" value="Metallo-hydrolase/oxidoreductase"/>
    <property type="match status" value="1"/>
</dbReference>
<dbReference type="Proteomes" id="UP000255355">
    <property type="component" value="Unassembled WGS sequence"/>
</dbReference>
<dbReference type="Gene3D" id="3.60.15.30">
    <property type="entry name" value="Metallo-beta-lactamase domain"/>
    <property type="match status" value="1"/>
</dbReference>
<comment type="similarity">
    <text evidence="5">Belongs to the metallo-beta-lactamase superfamily. Type III sulfatase family.</text>
</comment>
<dbReference type="InterPro" id="IPR044097">
    <property type="entry name" value="Bds1/SdsA1_MBL-fold"/>
</dbReference>
<reference evidence="11 12" key="1">
    <citation type="submission" date="2018-07" db="EMBL/GenBank/DDBJ databases">
        <title>Genomic Encyclopedia of Type Strains, Phase IV (KMG-IV): sequencing the most valuable type-strain genomes for metagenomic binning, comparative biology and taxonomic classification.</title>
        <authorList>
            <person name="Goeker M."/>
        </authorList>
    </citation>
    <scope>NUCLEOTIDE SEQUENCE [LARGE SCALE GENOMIC DNA]</scope>
    <source>
        <strain evidence="11 12">DSM 44952</strain>
    </source>
</reference>
<dbReference type="Gene3D" id="1.25.40.880">
    <property type="entry name" value="Alkyl sulfatase, dimerisation domain"/>
    <property type="match status" value="1"/>
</dbReference>
<dbReference type="InterPro" id="IPR036527">
    <property type="entry name" value="SCP2_sterol-bd_dom_sf"/>
</dbReference>
<evidence type="ECO:0000256" key="7">
    <source>
        <dbReference type="ARBA" id="ARBA00068034"/>
    </source>
</evidence>
<keyword evidence="9" id="KW-1133">Transmembrane helix</keyword>
<evidence type="ECO:0000256" key="3">
    <source>
        <dbReference type="ARBA" id="ARBA00022801"/>
    </source>
</evidence>
<dbReference type="InterPro" id="IPR001279">
    <property type="entry name" value="Metallo-B-lactamas"/>
</dbReference>
<keyword evidence="9" id="KW-0472">Membrane</keyword>
<accession>A0A370GG23</accession>
<dbReference type="InterPro" id="IPR052195">
    <property type="entry name" value="Bact_Alkyl/Aryl-Sulfatase"/>
</dbReference>
<keyword evidence="2" id="KW-0479">Metal-binding</keyword>
<evidence type="ECO:0000313" key="12">
    <source>
        <dbReference type="Proteomes" id="UP000255355"/>
    </source>
</evidence>